<dbReference type="Gene3D" id="3.40.1190.20">
    <property type="match status" value="1"/>
</dbReference>
<dbReference type="OrthoDB" id="26949at2157"/>
<dbReference type="GO" id="GO:0005524">
    <property type="term" value="F:ATP binding"/>
    <property type="evidence" value="ECO:0007669"/>
    <property type="project" value="UniProtKB-KW"/>
</dbReference>
<comment type="similarity">
    <text evidence="1">Belongs to the carbohydrate kinase PfkB family.</text>
</comment>
<evidence type="ECO:0000256" key="4">
    <source>
        <dbReference type="ARBA" id="ARBA00022777"/>
    </source>
</evidence>
<name>B5IA72_ACIB4</name>
<dbReference type="GeneID" id="8827425"/>
<keyword evidence="5" id="KW-0067">ATP-binding</keyword>
<evidence type="ECO:0000256" key="5">
    <source>
        <dbReference type="ARBA" id="ARBA00022840"/>
    </source>
</evidence>
<organism evidence="7 8">
    <name type="scientific">Aciduliprofundum boonei (strain DSM 19572 / T469)</name>
    <dbReference type="NCBI Taxonomy" id="439481"/>
    <lineage>
        <taxon>Archaea</taxon>
        <taxon>Methanobacteriati</taxon>
        <taxon>Thermoplasmatota</taxon>
        <taxon>DHVE2 group</taxon>
        <taxon>Candidatus Aciduliprofundum</taxon>
    </lineage>
</organism>
<dbReference type="Gene3D" id="2.20.150.10">
    <property type="entry name" value="putative 5-dehydro-2- deoxygluconokinase"/>
    <property type="match status" value="1"/>
</dbReference>
<dbReference type="SUPFAM" id="SSF53613">
    <property type="entry name" value="Ribokinase-like"/>
    <property type="match status" value="1"/>
</dbReference>
<dbReference type="Proteomes" id="UP000001400">
    <property type="component" value="Chromosome"/>
</dbReference>
<dbReference type="GO" id="GO:0006796">
    <property type="term" value="P:phosphate-containing compound metabolic process"/>
    <property type="evidence" value="ECO:0007669"/>
    <property type="project" value="UniProtKB-ARBA"/>
</dbReference>
<evidence type="ECO:0000259" key="6">
    <source>
        <dbReference type="Pfam" id="PF00294"/>
    </source>
</evidence>
<dbReference type="InterPro" id="IPR029056">
    <property type="entry name" value="Ribokinase-like"/>
</dbReference>
<feature type="domain" description="Carbohydrate kinase PfkB" evidence="6">
    <location>
        <begin position="1"/>
        <end position="263"/>
    </location>
</feature>
<dbReference type="Pfam" id="PF00294">
    <property type="entry name" value="PfkB"/>
    <property type="match status" value="1"/>
</dbReference>
<dbReference type="eggNOG" id="arCOG00014">
    <property type="taxonomic scope" value="Archaea"/>
</dbReference>
<accession>B5IA72</accession>
<dbReference type="InterPro" id="IPR023314">
    <property type="entry name" value="Myo_inos_IolC-like_sf"/>
</dbReference>
<evidence type="ECO:0000313" key="7">
    <source>
        <dbReference type="EMBL" id="ADD08291.1"/>
    </source>
</evidence>
<protein>
    <submittedName>
        <fullName evidence="7">PfkB domain protein</fullName>
    </submittedName>
</protein>
<dbReference type="HOGENOM" id="CLU_027634_5_2_2"/>
<dbReference type="KEGG" id="abi:Aboo_0480"/>
<keyword evidence="3" id="KW-0547">Nucleotide-binding</keyword>
<gene>
    <name evidence="7" type="ordered locus">Aboo_0480</name>
</gene>
<evidence type="ECO:0000256" key="1">
    <source>
        <dbReference type="ARBA" id="ARBA00010688"/>
    </source>
</evidence>
<reference evidence="7" key="1">
    <citation type="submission" date="2010-02" db="EMBL/GenBank/DDBJ databases">
        <title>Complete sequence of Aciduliprofundum boonei T469.</title>
        <authorList>
            <consortium name="US DOE Joint Genome Institute"/>
            <person name="Lucas S."/>
            <person name="Copeland A."/>
            <person name="Lapidus A."/>
            <person name="Cheng J.-F."/>
            <person name="Bruce D."/>
            <person name="Goodwin L."/>
            <person name="Pitluck S."/>
            <person name="Saunders E."/>
            <person name="Detter J.C."/>
            <person name="Han C."/>
            <person name="Tapia R."/>
            <person name="Land M."/>
            <person name="Hauser L."/>
            <person name="Kyrpides N."/>
            <person name="Mikhailova N."/>
            <person name="Flores G."/>
            <person name="Reysenbach A.-L."/>
            <person name="Woyke T."/>
        </authorList>
    </citation>
    <scope>NUCLEOTIDE SEQUENCE</scope>
    <source>
        <strain evidence="7">T469</strain>
    </source>
</reference>
<proteinExistence type="inferred from homology"/>
<keyword evidence="4" id="KW-0418">Kinase</keyword>
<dbReference type="EMBL" id="CP001941">
    <property type="protein sequence ID" value="ADD08291.1"/>
    <property type="molecule type" value="Genomic_DNA"/>
</dbReference>
<dbReference type="PANTHER" id="PTHR10584:SF166">
    <property type="entry name" value="RIBOKINASE"/>
    <property type="match status" value="1"/>
</dbReference>
<sequence length="275" mass="31548">MSYLLYFGHVNIDVMLRVQNFGNVGESREVLGYETRLGGTAYNAYMSLLALRVPSKIFSVIGPEIEGIDGYFVRDDKTPTCWLISDGREQMAYVYQGKWKELDRMEIDIPLKDFEWLHFSTGNPKFYIGVARKAKELGRKISFDPSQEIHYIYDEKTFMEMLSLADLFFCNEKEYEKALDFAKDKLFEKIIIRTEGEMGASIYMPNEGWDHIEAEEVNVVDTTGAGDTFRAGFYAALYYGYGIKESVKYGNLAAAKVVQTKSTFYAGTWDDLNEK</sequence>
<dbReference type="GO" id="GO:0016301">
    <property type="term" value="F:kinase activity"/>
    <property type="evidence" value="ECO:0007669"/>
    <property type="project" value="UniProtKB-KW"/>
</dbReference>
<dbReference type="PANTHER" id="PTHR10584">
    <property type="entry name" value="SUGAR KINASE"/>
    <property type="match status" value="1"/>
</dbReference>
<dbReference type="InterPro" id="IPR002139">
    <property type="entry name" value="Ribo/fructo_kinase"/>
</dbReference>
<evidence type="ECO:0000313" key="8">
    <source>
        <dbReference type="Proteomes" id="UP000001400"/>
    </source>
</evidence>
<dbReference type="PRINTS" id="PR00990">
    <property type="entry name" value="RIBOKINASE"/>
</dbReference>
<dbReference type="STRING" id="439481.Aboo_0480"/>
<keyword evidence="2" id="KW-0808">Transferase</keyword>
<evidence type="ECO:0000256" key="3">
    <source>
        <dbReference type="ARBA" id="ARBA00022741"/>
    </source>
</evidence>
<dbReference type="AlphaFoldDB" id="B5IA72"/>
<keyword evidence="8" id="KW-1185">Reference proteome</keyword>
<evidence type="ECO:0000256" key="2">
    <source>
        <dbReference type="ARBA" id="ARBA00022679"/>
    </source>
</evidence>
<dbReference type="RefSeq" id="WP_008082064.1">
    <property type="nucleotide sequence ID" value="NC_013926.1"/>
</dbReference>
<dbReference type="InterPro" id="IPR011611">
    <property type="entry name" value="PfkB_dom"/>
</dbReference>